<name>A0AA87YXN6_FICCA</name>
<dbReference type="EMBL" id="BTGU01005573">
    <property type="protein sequence ID" value="GMN25417.1"/>
    <property type="molecule type" value="Genomic_DNA"/>
</dbReference>
<comment type="caution">
    <text evidence="1">The sequence shown here is derived from an EMBL/GenBank/DDBJ whole genome shotgun (WGS) entry which is preliminary data.</text>
</comment>
<reference evidence="1" key="1">
    <citation type="submission" date="2023-07" db="EMBL/GenBank/DDBJ databases">
        <title>draft genome sequence of fig (Ficus carica).</title>
        <authorList>
            <person name="Takahashi T."/>
            <person name="Nishimura K."/>
        </authorList>
    </citation>
    <scope>NUCLEOTIDE SEQUENCE</scope>
</reference>
<accession>A0AA87YXN6</accession>
<dbReference type="Proteomes" id="UP001187192">
    <property type="component" value="Unassembled WGS sequence"/>
</dbReference>
<organism evidence="1 2">
    <name type="scientific">Ficus carica</name>
    <name type="common">Common fig</name>
    <dbReference type="NCBI Taxonomy" id="3494"/>
    <lineage>
        <taxon>Eukaryota</taxon>
        <taxon>Viridiplantae</taxon>
        <taxon>Streptophyta</taxon>
        <taxon>Embryophyta</taxon>
        <taxon>Tracheophyta</taxon>
        <taxon>Spermatophyta</taxon>
        <taxon>Magnoliopsida</taxon>
        <taxon>eudicotyledons</taxon>
        <taxon>Gunneridae</taxon>
        <taxon>Pentapetalae</taxon>
        <taxon>rosids</taxon>
        <taxon>fabids</taxon>
        <taxon>Rosales</taxon>
        <taxon>Moraceae</taxon>
        <taxon>Ficeae</taxon>
        <taxon>Ficus</taxon>
    </lineage>
</organism>
<dbReference type="Gramene" id="FCD_00034458-RA">
    <property type="protein sequence ID" value="FCD_00034458-RA:cds"/>
    <property type="gene ID" value="FCD_00034458"/>
</dbReference>
<evidence type="ECO:0000313" key="2">
    <source>
        <dbReference type="Proteomes" id="UP001187192"/>
    </source>
</evidence>
<dbReference type="AlphaFoldDB" id="A0AA87YXN6"/>
<gene>
    <name evidence="1" type="ORF">TIFTF001_047721</name>
</gene>
<proteinExistence type="predicted"/>
<protein>
    <submittedName>
        <fullName evidence="1">Uncharacterized protein</fullName>
    </submittedName>
</protein>
<sequence>MTPSLSLLPFDAQSPPWSPVFLKSSIDLIRREMSPPSATNHRLQTLQPSPPIAWEKPFPSESMDCKIRSTPVQIVRDLLSSGDDLTVDCQIIRNMLGSGVI</sequence>
<evidence type="ECO:0000313" key="1">
    <source>
        <dbReference type="EMBL" id="GMN25417.1"/>
    </source>
</evidence>
<keyword evidence="2" id="KW-1185">Reference proteome</keyword>